<keyword evidence="3" id="KW-1185">Reference proteome</keyword>
<protein>
    <submittedName>
        <fullName evidence="2">Beta-lactamase family protein</fullName>
    </submittedName>
</protein>
<dbReference type="AlphaFoldDB" id="A0A931ICI1"/>
<dbReference type="Pfam" id="PF00144">
    <property type="entry name" value="Beta-lactamase"/>
    <property type="match status" value="1"/>
</dbReference>
<dbReference type="PANTHER" id="PTHR43283:SF15">
    <property type="entry name" value="CONSERVED PROTEIN"/>
    <property type="match status" value="1"/>
</dbReference>
<comment type="caution">
    <text evidence="2">The sequence shown here is derived from an EMBL/GenBank/DDBJ whole genome shotgun (WGS) entry which is preliminary data.</text>
</comment>
<dbReference type="EMBL" id="JADMLG010000004">
    <property type="protein sequence ID" value="MBH0777325.1"/>
    <property type="molecule type" value="Genomic_DNA"/>
</dbReference>
<reference evidence="2" key="1">
    <citation type="submission" date="2020-11" db="EMBL/GenBank/DDBJ databases">
        <title>Nocardia NEAU-351.nov., a novel actinomycete isolated from the cow dung.</title>
        <authorList>
            <person name="Zhang X."/>
        </authorList>
    </citation>
    <scope>NUCLEOTIDE SEQUENCE</scope>
    <source>
        <strain evidence="2">NEAU-351</strain>
    </source>
</reference>
<accession>A0A931ICI1</accession>
<evidence type="ECO:0000313" key="3">
    <source>
        <dbReference type="Proteomes" id="UP000655751"/>
    </source>
</evidence>
<dbReference type="RefSeq" id="WP_196149626.1">
    <property type="nucleotide sequence ID" value="NZ_JADMLG010000004.1"/>
</dbReference>
<name>A0A931ICI1_9NOCA</name>
<dbReference type="InterPro" id="IPR012338">
    <property type="entry name" value="Beta-lactam/transpept-like"/>
</dbReference>
<dbReference type="InterPro" id="IPR001466">
    <property type="entry name" value="Beta-lactam-related"/>
</dbReference>
<feature type="domain" description="Beta-lactamase-related" evidence="1">
    <location>
        <begin position="28"/>
        <end position="249"/>
    </location>
</feature>
<dbReference type="InterPro" id="IPR050789">
    <property type="entry name" value="Diverse_Enzym_Activities"/>
</dbReference>
<organism evidence="2 3">
    <name type="scientific">Nocardia bovistercoris</name>
    <dbReference type="NCBI Taxonomy" id="2785916"/>
    <lineage>
        <taxon>Bacteria</taxon>
        <taxon>Bacillati</taxon>
        <taxon>Actinomycetota</taxon>
        <taxon>Actinomycetes</taxon>
        <taxon>Mycobacteriales</taxon>
        <taxon>Nocardiaceae</taxon>
        <taxon>Nocardia</taxon>
    </lineage>
</organism>
<dbReference type="SUPFAM" id="SSF56601">
    <property type="entry name" value="beta-lactamase/transpeptidase-like"/>
    <property type="match status" value="1"/>
</dbReference>
<gene>
    <name evidence="2" type="ORF">IT779_13650</name>
</gene>
<evidence type="ECO:0000259" key="1">
    <source>
        <dbReference type="Pfam" id="PF00144"/>
    </source>
</evidence>
<proteinExistence type="predicted"/>
<evidence type="ECO:0000313" key="2">
    <source>
        <dbReference type="EMBL" id="MBH0777325.1"/>
    </source>
</evidence>
<dbReference type="PANTHER" id="PTHR43283">
    <property type="entry name" value="BETA-LACTAMASE-RELATED"/>
    <property type="match status" value="1"/>
</dbReference>
<sequence length="276" mass="28606">MGALEQIGQWPVRHAAAAVVTAAATTVEGDGARVFPLASVTKPLVAYAVLVAVEEGAIELDQPAGPPGATVRHLLAHTSGIAFDTTDVVAAPGAKRIYSSSGFEVLAEFVTEQTGIAFDEYLRDAVFAPLGMDASVLAGPAGHAGRSTAADLARFAGELLHPRLLSEQTHAAATSVQFPGVNGVLPGYGSQRPNDWGLGFEIRDGKSPHWTGAANSPRTYGHFGQSGTFLWVDPVIGVACLALADENFGDWARAAWPVLSDGVIAEATRGSNAPLK</sequence>
<dbReference type="Gene3D" id="3.40.710.10">
    <property type="entry name" value="DD-peptidase/beta-lactamase superfamily"/>
    <property type="match status" value="1"/>
</dbReference>
<dbReference type="Proteomes" id="UP000655751">
    <property type="component" value="Unassembled WGS sequence"/>
</dbReference>